<organism evidence="1">
    <name type="scientific">Brachypodium distachyon</name>
    <name type="common">Purple false brome</name>
    <name type="synonym">Trachynia distachya</name>
    <dbReference type="NCBI Taxonomy" id="15368"/>
    <lineage>
        <taxon>Eukaryota</taxon>
        <taxon>Viridiplantae</taxon>
        <taxon>Streptophyta</taxon>
        <taxon>Embryophyta</taxon>
        <taxon>Tracheophyta</taxon>
        <taxon>Spermatophyta</taxon>
        <taxon>Magnoliopsida</taxon>
        <taxon>Liliopsida</taxon>
        <taxon>Poales</taxon>
        <taxon>Poaceae</taxon>
        <taxon>BOP clade</taxon>
        <taxon>Pooideae</taxon>
        <taxon>Stipodae</taxon>
        <taxon>Brachypodieae</taxon>
        <taxon>Brachypodium</taxon>
    </lineage>
</organism>
<dbReference type="EMBL" id="CM000880">
    <property type="protein sequence ID" value="KQK24095.2"/>
    <property type="molecule type" value="Genomic_DNA"/>
</dbReference>
<evidence type="ECO:0000313" key="2">
    <source>
        <dbReference type="EnsemblPlants" id="KQK24095"/>
    </source>
</evidence>
<reference evidence="2" key="3">
    <citation type="submission" date="2018-08" db="UniProtKB">
        <authorList>
            <consortium name="EnsemblPlants"/>
        </authorList>
    </citation>
    <scope>IDENTIFICATION</scope>
    <source>
        <strain evidence="2">cv. Bd21</strain>
    </source>
</reference>
<dbReference type="Proteomes" id="UP000008810">
    <property type="component" value="Chromosome 1"/>
</dbReference>
<dbReference type="EnsemblPlants" id="KQK24095">
    <property type="protein sequence ID" value="KQK24095"/>
    <property type="gene ID" value="BRADI_1g78168v3"/>
</dbReference>
<reference evidence="1 2" key="1">
    <citation type="journal article" date="2010" name="Nature">
        <title>Genome sequencing and analysis of the model grass Brachypodium distachyon.</title>
        <authorList>
            <consortium name="International Brachypodium Initiative"/>
        </authorList>
    </citation>
    <scope>NUCLEOTIDE SEQUENCE [LARGE SCALE GENOMIC DNA]</scope>
    <source>
        <strain evidence="1 2">Bd21</strain>
    </source>
</reference>
<keyword evidence="3" id="KW-1185">Reference proteome</keyword>
<evidence type="ECO:0000313" key="1">
    <source>
        <dbReference type="EMBL" id="KQK24095.2"/>
    </source>
</evidence>
<accession>A0A0Q3HMH7</accession>
<proteinExistence type="predicted"/>
<gene>
    <name evidence="1" type="ORF">BRADI_1g78168v3</name>
</gene>
<protein>
    <submittedName>
        <fullName evidence="1 2">Uncharacterized protein</fullName>
    </submittedName>
</protein>
<dbReference type="AlphaFoldDB" id="A0A0Q3HMH7"/>
<dbReference type="InParanoid" id="A0A0Q3HMH7"/>
<dbReference type="Gramene" id="KQK24095">
    <property type="protein sequence ID" value="KQK24095"/>
    <property type="gene ID" value="BRADI_1g78168v3"/>
</dbReference>
<sequence length="65" mass="7345">MPTVKMVVCEFRPFSDIKPCGIQLIQIGSESDKATDNGWLFVRNDQNLLRSYLSACEVICYGDTK</sequence>
<evidence type="ECO:0000313" key="3">
    <source>
        <dbReference type="Proteomes" id="UP000008810"/>
    </source>
</evidence>
<name>A0A0Q3HMH7_BRADI</name>
<reference evidence="1" key="2">
    <citation type="submission" date="2017-06" db="EMBL/GenBank/DDBJ databases">
        <title>WGS assembly of Brachypodium distachyon.</title>
        <authorList>
            <consortium name="The International Brachypodium Initiative"/>
            <person name="Lucas S."/>
            <person name="Harmon-Smith M."/>
            <person name="Lail K."/>
            <person name="Tice H."/>
            <person name="Grimwood J."/>
            <person name="Bruce D."/>
            <person name="Barry K."/>
            <person name="Shu S."/>
            <person name="Lindquist E."/>
            <person name="Wang M."/>
            <person name="Pitluck S."/>
            <person name="Vogel J.P."/>
            <person name="Garvin D.F."/>
            <person name="Mockler T.C."/>
            <person name="Schmutz J."/>
            <person name="Rokhsar D."/>
            <person name="Bevan M.W."/>
        </authorList>
    </citation>
    <scope>NUCLEOTIDE SEQUENCE</scope>
    <source>
        <strain evidence="1">Bd21</strain>
    </source>
</reference>